<sequence length="123" mass="14391">NLIEEAPYIQPLTRILKVRAGATLAIYHRLLQIEDAENIAADVVAFFDTWKDGTGLRANDPIYRLREWTLEDAARRSTKGRAPDYRFVAYVMTAWNKWRDGETIRQLKWTYTPSNRMAWPVPH</sequence>
<name>A0A7V8NLL8_9BACT</name>
<dbReference type="AlphaFoldDB" id="A0A7V8NLL8"/>
<organism evidence="1 2">
    <name type="scientific">Candidatus Acidiferrum panamense</name>
    <dbReference type="NCBI Taxonomy" id="2741543"/>
    <lineage>
        <taxon>Bacteria</taxon>
        <taxon>Pseudomonadati</taxon>
        <taxon>Acidobacteriota</taxon>
        <taxon>Terriglobia</taxon>
        <taxon>Candidatus Acidiferrales</taxon>
        <taxon>Candidatus Acidiferrum</taxon>
    </lineage>
</organism>
<comment type="caution">
    <text evidence="1">The sequence shown here is derived from an EMBL/GenBank/DDBJ whole genome shotgun (WGS) entry which is preliminary data.</text>
</comment>
<keyword evidence="2" id="KW-1185">Reference proteome</keyword>
<feature type="non-terminal residue" evidence="1">
    <location>
        <position position="1"/>
    </location>
</feature>
<dbReference type="EMBL" id="JACDQQ010000014">
    <property type="protein sequence ID" value="MBA0083382.1"/>
    <property type="molecule type" value="Genomic_DNA"/>
</dbReference>
<evidence type="ECO:0000313" key="2">
    <source>
        <dbReference type="Proteomes" id="UP000567293"/>
    </source>
</evidence>
<dbReference type="Proteomes" id="UP000567293">
    <property type="component" value="Unassembled WGS sequence"/>
</dbReference>
<accession>A0A7V8NLL8</accession>
<proteinExistence type="predicted"/>
<reference evidence="1" key="1">
    <citation type="submission" date="2020-06" db="EMBL/GenBank/DDBJ databases">
        <title>Legume-microbial interactions unlock mineral nutrients during tropical forest succession.</title>
        <authorList>
            <person name="Epihov D.Z."/>
        </authorList>
    </citation>
    <scope>NUCLEOTIDE SEQUENCE [LARGE SCALE GENOMIC DNA]</scope>
    <source>
        <strain evidence="1">Pan2503</strain>
    </source>
</reference>
<evidence type="ECO:0000313" key="1">
    <source>
        <dbReference type="EMBL" id="MBA0083382.1"/>
    </source>
</evidence>
<gene>
    <name evidence="1" type="ORF">HRJ53_00140</name>
</gene>
<protein>
    <submittedName>
        <fullName evidence="1">Uncharacterized protein</fullName>
    </submittedName>
</protein>